<keyword evidence="3 5" id="KW-1133">Transmembrane helix</keyword>
<evidence type="ECO:0000259" key="7">
    <source>
        <dbReference type="PROSITE" id="PS51751"/>
    </source>
</evidence>
<gene>
    <name evidence="8" type="ORF">HK103_005325</name>
</gene>
<protein>
    <recommendedName>
        <fullName evidence="7">EXPERA domain-containing protein</fullName>
    </recommendedName>
</protein>
<evidence type="ECO:0000256" key="3">
    <source>
        <dbReference type="ARBA" id="ARBA00022989"/>
    </source>
</evidence>
<dbReference type="PANTHER" id="PTHR31204:SF1">
    <property type="entry name" value="SIGMA INTRACELLULAR RECEPTOR 2"/>
    <property type="match status" value="1"/>
</dbReference>
<name>A0AAD5Y6I8_9FUNG</name>
<feature type="transmembrane region" description="Helical" evidence="6">
    <location>
        <begin position="6"/>
        <end position="22"/>
    </location>
</feature>
<comment type="subcellular location">
    <subcellularLocation>
        <location evidence="1">Membrane</location>
        <topology evidence="1">Multi-pass membrane protein</topology>
    </subcellularLocation>
</comment>
<feature type="transmembrane region" description="Helical" evidence="6">
    <location>
        <begin position="29"/>
        <end position="51"/>
    </location>
</feature>
<feature type="domain" description="EXPERA" evidence="7">
    <location>
        <begin position="1"/>
        <end position="74"/>
    </location>
</feature>
<dbReference type="Proteomes" id="UP001210925">
    <property type="component" value="Unassembled WGS sequence"/>
</dbReference>
<reference evidence="8" key="1">
    <citation type="submission" date="2020-05" db="EMBL/GenBank/DDBJ databases">
        <title>Phylogenomic resolution of chytrid fungi.</title>
        <authorList>
            <person name="Stajich J.E."/>
            <person name="Amses K."/>
            <person name="Simmons R."/>
            <person name="Seto K."/>
            <person name="Myers J."/>
            <person name="Bonds A."/>
            <person name="Quandt C.A."/>
            <person name="Barry K."/>
            <person name="Liu P."/>
            <person name="Grigoriev I."/>
            <person name="Longcore J.E."/>
            <person name="James T.Y."/>
        </authorList>
    </citation>
    <scope>NUCLEOTIDE SEQUENCE</scope>
    <source>
        <strain evidence="8">PLAUS21</strain>
    </source>
</reference>
<evidence type="ECO:0000313" key="8">
    <source>
        <dbReference type="EMBL" id="KAJ3261490.1"/>
    </source>
</evidence>
<dbReference type="GO" id="GO:0016020">
    <property type="term" value="C:membrane"/>
    <property type="evidence" value="ECO:0007669"/>
    <property type="project" value="UniProtKB-SubCell"/>
</dbReference>
<dbReference type="PROSITE" id="PS51751">
    <property type="entry name" value="EXPERA"/>
    <property type="match status" value="1"/>
</dbReference>
<keyword evidence="4 5" id="KW-0472">Membrane</keyword>
<keyword evidence="9" id="KW-1185">Reference proteome</keyword>
<evidence type="ECO:0000256" key="1">
    <source>
        <dbReference type="ARBA" id="ARBA00004141"/>
    </source>
</evidence>
<proteinExistence type="predicted"/>
<evidence type="ECO:0000256" key="6">
    <source>
        <dbReference type="SAM" id="Phobius"/>
    </source>
</evidence>
<comment type="caution">
    <text evidence="8">The sequence shown here is derived from an EMBL/GenBank/DDBJ whole genome shotgun (WGS) entry which is preliminary data.</text>
</comment>
<feature type="transmembrane region" description="Helical" evidence="6">
    <location>
        <begin position="57"/>
        <end position="79"/>
    </location>
</feature>
<dbReference type="EMBL" id="JADGKB010000005">
    <property type="protein sequence ID" value="KAJ3261490.1"/>
    <property type="molecule type" value="Genomic_DNA"/>
</dbReference>
<dbReference type="GO" id="GO:0005783">
    <property type="term" value="C:endoplasmic reticulum"/>
    <property type="evidence" value="ECO:0007669"/>
    <property type="project" value="TreeGrafter"/>
</dbReference>
<dbReference type="InterPro" id="IPR051987">
    <property type="entry name" value="Sigma-2_receptor-like"/>
</dbReference>
<dbReference type="AlphaFoldDB" id="A0AAD5Y6I8"/>
<organism evidence="8 9">
    <name type="scientific">Boothiomyces macroporosus</name>
    <dbReference type="NCBI Taxonomy" id="261099"/>
    <lineage>
        <taxon>Eukaryota</taxon>
        <taxon>Fungi</taxon>
        <taxon>Fungi incertae sedis</taxon>
        <taxon>Chytridiomycota</taxon>
        <taxon>Chytridiomycota incertae sedis</taxon>
        <taxon>Chytridiomycetes</taxon>
        <taxon>Rhizophydiales</taxon>
        <taxon>Terramycetaceae</taxon>
        <taxon>Boothiomyces</taxon>
    </lineage>
</organism>
<dbReference type="PANTHER" id="PTHR31204">
    <property type="entry name" value="SIGMA INTRACELLULAR RECEPTOR 2"/>
    <property type="match status" value="1"/>
</dbReference>
<evidence type="ECO:0000256" key="4">
    <source>
        <dbReference type="ARBA" id="ARBA00023136"/>
    </source>
</evidence>
<dbReference type="InterPro" id="IPR033118">
    <property type="entry name" value="EXPERA"/>
</dbReference>
<evidence type="ECO:0000256" key="2">
    <source>
        <dbReference type="ARBA" id="ARBA00022692"/>
    </source>
</evidence>
<keyword evidence="2 5" id="KW-0812">Transmembrane</keyword>
<accession>A0AAD5Y6I8</accession>
<evidence type="ECO:0000256" key="5">
    <source>
        <dbReference type="PROSITE-ProRule" id="PRU01087"/>
    </source>
</evidence>
<sequence length="89" mass="10241">MGEFMFQLPLFFYFIYSILNGIKATHLKLLYSAHVCTTMIPILGELLVYQVPAENKIILMAAYLPYLIVPLIFMADTLLESNKPKLKKE</sequence>
<evidence type="ECO:0000313" key="9">
    <source>
        <dbReference type="Proteomes" id="UP001210925"/>
    </source>
</evidence>
<dbReference type="Pfam" id="PF05241">
    <property type="entry name" value="EBP"/>
    <property type="match status" value="1"/>
</dbReference>